<reference evidence="3 4" key="1">
    <citation type="submission" date="2018-03" db="EMBL/GenBank/DDBJ databases">
        <title>Genomic Encyclopedia of Archaeal and Bacterial Type Strains, Phase II (KMG-II): from individual species to whole genera.</title>
        <authorList>
            <person name="Goeker M."/>
        </authorList>
    </citation>
    <scope>NUCLEOTIDE SEQUENCE [LARGE SCALE GENOMIC DNA]</scope>
    <source>
        <strain evidence="3 4">DSM 44720</strain>
    </source>
</reference>
<dbReference type="RefSeq" id="WP_106187352.1">
    <property type="nucleotide sequence ID" value="NZ_PVTF01000003.1"/>
</dbReference>
<evidence type="ECO:0000313" key="4">
    <source>
        <dbReference type="Proteomes" id="UP000239494"/>
    </source>
</evidence>
<sequence length="359" mass="37596">MSELHGVEAVVLVGGKGTRLRPLTLSAPKPMLPTAGVPFLEHLLSRIRSVGITHVVLGTSYKAEVFQDYFGDGAKLGLELEYVVEDVPLDTAGAIRNVAHKLRERDVMVFNGDILSGVDLHGIVETHRTAEADVTLHLVKVDDPRRFGCVPTDEEGRVTAFLEKTENPPTDQINAGCYVFRREVVLEIPEGRPVSVERETFPGLLERGARIQGHVDATYWLDLGTPAAFVQGSADLVRGIAPSSALPSEPGEAIVLGGAEVHEDAVLSGGTTIGANTTVAAGAVVDGSVVFDGAVIGEGAVVERTVLGAGALVQAGAVLRDAVIGDGAVIGARCELVGGARVWPDVVLPEAGVRFSADV</sequence>
<evidence type="ECO:0000259" key="1">
    <source>
        <dbReference type="Pfam" id="PF00483"/>
    </source>
</evidence>
<dbReference type="Gene3D" id="3.90.550.10">
    <property type="entry name" value="Spore Coat Polysaccharide Biosynthesis Protein SpsA, Chain A"/>
    <property type="match status" value="1"/>
</dbReference>
<evidence type="ECO:0000313" key="3">
    <source>
        <dbReference type="EMBL" id="PRY43838.1"/>
    </source>
</evidence>
<comment type="caution">
    <text evidence="3">The sequence shown here is derived from an EMBL/GenBank/DDBJ whole genome shotgun (WGS) entry which is preliminary data.</text>
</comment>
<feature type="domain" description="Nucleotidyl transferase" evidence="1">
    <location>
        <begin position="9"/>
        <end position="236"/>
    </location>
</feature>
<dbReference type="Pfam" id="PF00483">
    <property type="entry name" value="NTP_transferase"/>
    <property type="match status" value="1"/>
</dbReference>
<proteinExistence type="predicted"/>
<dbReference type="InterPro" id="IPR056818">
    <property type="entry name" value="GlmU/GlgC-like_hexapep"/>
</dbReference>
<organism evidence="3 4">
    <name type="scientific">Umezawaea tangerina</name>
    <dbReference type="NCBI Taxonomy" id="84725"/>
    <lineage>
        <taxon>Bacteria</taxon>
        <taxon>Bacillati</taxon>
        <taxon>Actinomycetota</taxon>
        <taxon>Actinomycetes</taxon>
        <taxon>Pseudonocardiales</taxon>
        <taxon>Pseudonocardiaceae</taxon>
        <taxon>Umezawaea</taxon>
    </lineage>
</organism>
<protein>
    <submittedName>
        <fullName evidence="3">Mannose-1-phosphate guanylyltransferase</fullName>
    </submittedName>
</protein>
<dbReference type="Gene3D" id="2.160.10.10">
    <property type="entry name" value="Hexapeptide repeat proteins"/>
    <property type="match status" value="1"/>
</dbReference>
<keyword evidence="3" id="KW-0548">Nucleotidyltransferase</keyword>
<dbReference type="Pfam" id="PF24894">
    <property type="entry name" value="Hexapep_GlmU"/>
    <property type="match status" value="1"/>
</dbReference>
<dbReference type="SUPFAM" id="SSF53448">
    <property type="entry name" value="Nucleotide-diphospho-sugar transferases"/>
    <property type="match status" value="1"/>
</dbReference>
<dbReference type="EMBL" id="PVTF01000003">
    <property type="protein sequence ID" value="PRY43838.1"/>
    <property type="molecule type" value="Genomic_DNA"/>
</dbReference>
<dbReference type="InterPro" id="IPR050486">
    <property type="entry name" value="Mannose-1P_guanyltransferase"/>
</dbReference>
<accession>A0A2T0TDY8</accession>
<dbReference type="OrthoDB" id="9801810at2"/>
<dbReference type="Proteomes" id="UP000239494">
    <property type="component" value="Unassembled WGS sequence"/>
</dbReference>
<feature type="domain" description="Glucose-1-phosphate adenylyltransferase/Bifunctional protein GlmU-like C-terminal hexapeptide" evidence="2">
    <location>
        <begin position="276"/>
        <end position="329"/>
    </location>
</feature>
<keyword evidence="4" id="KW-1185">Reference proteome</keyword>
<dbReference type="PANTHER" id="PTHR22572">
    <property type="entry name" value="SUGAR-1-PHOSPHATE GUANYL TRANSFERASE"/>
    <property type="match status" value="1"/>
</dbReference>
<dbReference type="InterPro" id="IPR005835">
    <property type="entry name" value="NTP_transferase_dom"/>
</dbReference>
<dbReference type="AlphaFoldDB" id="A0A2T0TDY8"/>
<dbReference type="GO" id="GO:0016779">
    <property type="term" value="F:nucleotidyltransferase activity"/>
    <property type="evidence" value="ECO:0007669"/>
    <property type="project" value="UniProtKB-KW"/>
</dbReference>
<dbReference type="CDD" id="cd04181">
    <property type="entry name" value="NTP_transferase"/>
    <property type="match status" value="1"/>
</dbReference>
<evidence type="ECO:0000259" key="2">
    <source>
        <dbReference type="Pfam" id="PF24894"/>
    </source>
</evidence>
<dbReference type="InterPro" id="IPR029044">
    <property type="entry name" value="Nucleotide-diphossugar_trans"/>
</dbReference>
<keyword evidence="3" id="KW-0808">Transferase</keyword>
<gene>
    <name evidence="3" type="ORF">CLV43_103587</name>
</gene>
<name>A0A2T0TDY8_9PSEU</name>